<dbReference type="AlphaFoldDB" id="A0A4R3VQ52"/>
<gene>
    <name evidence="1" type="ORF">EDC17_106016</name>
</gene>
<organism evidence="1 2">
    <name type="scientific">Sphingobacterium alimentarium</name>
    <dbReference type="NCBI Taxonomy" id="797292"/>
    <lineage>
        <taxon>Bacteria</taxon>
        <taxon>Pseudomonadati</taxon>
        <taxon>Bacteroidota</taxon>
        <taxon>Sphingobacteriia</taxon>
        <taxon>Sphingobacteriales</taxon>
        <taxon>Sphingobacteriaceae</taxon>
        <taxon>Sphingobacterium</taxon>
    </lineage>
</organism>
<evidence type="ECO:0000313" key="2">
    <source>
        <dbReference type="Proteomes" id="UP000295197"/>
    </source>
</evidence>
<dbReference type="OrthoDB" id="7564910at2"/>
<keyword evidence="2" id="KW-1185">Reference proteome</keyword>
<sequence length="243" mass="27562">MSATDKDINPEVGLGDLEKTVILNSLLEVPFEERDQSWVDSFLAAVDQANLKLGSPEVVMASDGFPYIQLQNVQADESFQAFVISKQLPTLLMQGFGVVINPQNQRPDWVFSYGDIVNYELTDSFYTDDSIFSNNKEQIIISQDEQILVGAPSDNILPKYLRNQLREFLKHMGIEKPKAMMIARNYKDEQEVKQDLVFNFTPPQLGNEKTFEQISTTLGWLLPKHYSVLFVEESAVANGFVEI</sequence>
<evidence type="ECO:0000313" key="1">
    <source>
        <dbReference type="EMBL" id="TCV06601.1"/>
    </source>
</evidence>
<accession>A0A4R3VQ52</accession>
<name>A0A4R3VQ52_9SPHI</name>
<dbReference type="EMBL" id="SMBZ01000060">
    <property type="protein sequence ID" value="TCV06601.1"/>
    <property type="molecule type" value="Genomic_DNA"/>
</dbReference>
<proteinExistence type="predicted"/>
<dbReference type="RefSeq" id="WP_132778961.1">
    <property type="nucleotide sequence ID" value="NZ_SMBZ01000060.1"/>
</dbReference>
<comment type="caution">
    <text evidence="1">The sequence shown here is derived from an EMBL/GenBank/DDBJ whole genome shotgun (WGS) entry which is preliminary data.</text>
</comment>
<dbReference type="Proteomes" id="UP000295197">
    <property type="component" value="Unassembled WGS sequence"/>
</dbReference>
<protein>
    <submittedName>
        <fullName evidence="1">Uncharacterized protein</fullName>
    </submittedName>
</protein>
<reference evidence="1 2" key="1">
    <citation type="submission" date="2019-03" db="EMBL/GenBank/DDBJ databases">
        <title>Genomic Encyclopedia of Type Strains, Phase IV (KMG-IV): sequencing the most valuable type-strain genomes for metagenomic binning, comparative biology and taxonomic classification.</title>
        <authorList>
            <person name="Goeker M."/>
        </authorList>
    </citation>
    <scope>NUCLEOTIDE SEQUENCE [LARGE SCALE GENOMIC DNA]</scope>
    <source>
        <strain evidence="1 2">DSM 22362</strain>
    </source>
</reference>